<proteinExistence type="predicted"/>
<evidence type="ECO:0000313" key="1">
    <source>
        <dbReference type="EMBL" id="PZV85407.1"/>
    </source>
</evidence>
<gene>
    <name evidence="1" type="ORF">CLV31_103199</name>
</gene>
<sequence length="269" mass="31573">MEIRKHFEYNPILDLTVAQIGINKWNWTSIENEDEVLAKEIMKKNKFDVLPITESDGKTNKYYSTRTWGDYNQLNLNKIEKTKTIYYRTSLADLIQKFNEEEEHYFFLANNKDVLGLVSFVNLNCFAVYNYLFQIIADIEQSVAVKLKEHINEDEIIKSFSESQDSHLLNIISEFQNSRKHNVDSNIFEHMYLQTIGITINKFLNHLPKNLKSLNKFSKKFSPEGTYGEVRNKVMHPVRPILSDRTSIGKINELLSDYHIIKETLNIKP</sequence>
<accession>A0A326RXC1</accession>
<reference evidence="1 2" key="1">
    <citation type="submission" date="2018-06" db="EMBL/GenBank/DDBJ databases">
        <title>Genomic Encyclopedia of Archaeal and Bacterial Type Strains, Phase II (KMG-II): from individual species to whole genera.</title>
        <authorList>
            <person name="Goeker M."/>
        </authorList>
    </citation>
    <scope>NUCLEOTIDE SEQUENCE [LARGE SCALE GENOMIC DNA]</scope>
    <source>
        <strain evidence="1 2">T4</strain>
    </source>
</reference>
<dbReference type="Proteomes" id="UP000248917">
    <property type="component" value="Unassembled WGS sequence"/>
</dbReference>
<dbReference type="EMBL" id="QKTX01000003">
    <property type="protein sequence ID" value="PZV85407.1"/>
    <property type="molecule type" value="Genomic_DNA"/>
</dbReference>
<dbReference type="RefSeq" id="WP_111391866.1">
    <property type="nucleotide sequence ID" value="NZ_QKTX01000003.1"/>
</dbReference>
<dbReference type="AlphaFoldDB" id="A0A326RXC1"/>
<keyword evidence="2" id="KW-1185">Reference proteome</keyword>
<protein>
    <submittedName>
        <fullName evidence="1">Uncharacterized protein</fullName>
    </submittedName>
</protein>
<organism evidence="1 2">
    <name type="scientific">Algoriphagus aquaeductus</name>
    <dbReference type="NCBI Taxonomy" id="475299"/>
    <lineage>
        <taxon>Bacteria</taxon>
        <taxon>Pseudomonadati</taxon>
        <taxon>Bacteroidota</taxon>
        <taxon>Cytophagia</taxon>
        <taxon>Cytophagales</taxon>
        <taxon>Cyclobacteriaceae</taxon>
        <taxon>Algoriphagus</taxon>
    </lineage>
</organism>
<name>A0A326RXC1_9BACT</name>
<dbReference type="OrthoDB" id="1492123at2"/>
<evidence type="ECO:0000313" key="2">
    <source>
        <dbReference type="Proteomes" id="UP000248917"/>
    </source>
</evidence>
<comment type="caution">
    <text evidence="1">The sequence shown here is derived from an EMBL/GenBank/DDBJ whole genome shotgun (WGS) entry which is preliminary data.</text>
</comment>